<evidence type="ECO:0000313" key="5">
    <source>
        <dbReference type="EMBL" id="BBX50561.1"/>
    </source>
</evidence>
<dbReference type="InterPro" id="IPR050309">
    <property type="entry name" value="Type-B_Carboxylest/Lipase"/>
</dbReference>
<sequence length="527" mass="55895">MLMRASVPGRIGTVLAVLVLAAAGCSSPPTERPTPTDPAVVHTEAGALRGVSAEDHRLFAGIPYAAPPTGPLRFQPPRSAPPWDGVRDATHYGPRCLQDLSGDLELGRQTDEDCLNLNVWTPASDTAGKRPVMVWIHGGAFVNGSGRIYDARRLVARGDIIVVTINYRLGALGFLAHPALGPPGEVGNYGLADQQAALRWVRDNIDAFGGDPDRVTVAGESAGGMSVCDHLVAPASQNLFSAAVIMSAPCQAQGALPVAEARSTDYAAGLGCADNGSAAACLRSLPADRLREPVWFYRIGEDELTGPVTGTAALPDDPVTAIGSGRAARVPVLIGTTRDEFTLFVGLQYLRENRTYTDADYPELLADTFGADASAVAERYPLSAFSSVALAYAASVTDGMFACVGDRLAQDLARTQSVYFYEFNDRGAPAPEPLRTLPFPVGASHSLELRYLFDVGGAPPLDAAQQRLAEQMIDYWSSFVKTGAPVAAGQPDWPQVDAGVMSLQPDGSRMVDDFSRVHQCPFWAGLR</sequence>
<dbReference type="InterPro" id="IPR002018">
    <property type="entry name" value="CarbesteraseB"/>
</dbReference>
<dbReference type="Pfam" id="PF00135">
    <property type="entry name" value="COesterase"/>
    <property type="match status" value="1"/>
</dbReference>
<evidence type="ECO:0000256" key="2">
    <source>
        <dbReference type="ARBA" id="ARBA00022801"/>
    </source>
</evidence>
<dbReference type="InterPro" id="IPR019826">
    <property type="entry name" value="Carboxylesterase_B_AS"/>
</dbReference>
<dbReference type="Proteomes" id="UP000466785">
    <property type="component" value="Chromosome"/>
</dbReference>
<dbReference type="EMBL" id="AP022570">
    <property type="protein sequence ID" value="BBX50561.1"/>
    <property type="molecule type" value="Genomic_DNA"/>
</dbReference>
<gene>
    <name evidence="5" type="ORF">MPOR_15870</name>
</gene>
<protein>
    <recommendedName>
        <fullName evidence="3">Carboxylic ester hydrolase</fullName>
        <ecNumber evidence="3">3.1.1.-</ecNumber>
    </recommendedName>
</protein>
<keyword evidence="6" id="KW-1185">Reference proteome</keyword>
<comment type="similarity">
    <text evidence="1 3">Belongs to the type-B carboxylesterase/lipase family.</text>
</comment>
<organism evidence="5 6">
    <name type="scientific">Mycolicibacterium poriferae</name>
    <dbReference type="NCBI Taxonomy" id="39694"/>
    <lineage>
        <taxon>Bacteria</taxon>
        <taxon>Bacillati</taxon>
        <taxon>Actinomycetota</taxon>
        <taxon>Actinomycetes</taxon>
        <taxon>Mycobacteriales</taxon>
        <taxon>Mycobacteriaceae</taxon>
        <taxon>Mycolicibacterium</taxon>
    </lineage>
</organism>
<dbReference type="KEGG" id="mpof:MPOR_15870"/>
<evidence type="ECO:0000256" key="3">
    <source>
        <dbReference type="RuleBase" id="RU361235"/>
    </source>
</evidence>
<keyword evidence="2 3" id="KW-0378">Hydrolase</keyword>
<evidence type="ECO:0000313" key="6">
    <source>
        <dbReference type="Proteomes" id="UP000466785"/>
    </source>
</evidence>
<dbReference type="GO" id="GO:0016787">
    <property type="term" value="F:hydrolase activity"/>
    <property type="evidence" value="ECO:0007669"/>
    <property type="project" value="UniProtKB-KW"/>
</dbReference>
<dbReference type="InterPro" id="IPR029058">
    <property type="entry name" value="AB_hydrolase_fold"/>
</dbReference>
<dbReference type="EC" id="3.1.1.-" evidence="3"/>
<dbReference type="PROSITE" id="PS51257">
    <property type="entry name" value="PROKAR_LIPOPROTEIN"/>
    <property type="match status" value="1"/>
</dbReference>
<dbReference type="Gene3D" id="3.40.50.1820">
    <property type="entry name" value="alpha/beta hydrolase"/>
    <property type="match status" value="1"/>
</dbReference>
<reference evidence="5 6" key="1">
    <citation type="journal article" date="2019" name="Emerg. Microbes Infect.">
        <title>Comprehensive subspecies identification of 175 nontuberculous mycobacteria species based on 7547 genomic profiles.</title>
        <authorList>
            <person name="Matsumoto Y."/>
            <person name="Kinjo T."/>
            <person name="Motooka D."/>
            <person name="Nabeya D."/>
            <person name="Jung N."/>
            <person name="Uechi K."/>
            <person name="Horii T."/>
            <person name="Iida T."/>
            <person name="Fujita J."/>
            <person name="Nakamura S."/>
        </authorList>
    </citation>
    <scope>NUCLEOTIDE SEQUENCE [LARGE SCALE GENOMIC DNA]</scope>
    <source>
        <strain evidence="5 6">JCM 12603</strain>
    </source>
</reference>
<dbReference type="AlphaFoldDB" id="A0A6N4V7I2"/>
<dbReference type="SUPFAM" id="SSF53474">
    <property type="entry name" value="alpha/beta-Hydrolases"/>
    <property type="match status" value="1"/>
</dbReference>
<name>A0A6N4V7I2_9MYCO</name>
<dbReference type="PROSITE" id="PS00122">
    <property type="entry name" value="CARBOXYLESTERASE_B_1"/>
    <property type="match status" value="1"/>
</dbReference>
<proteinExistence type="inferred from homology"/>
<feature type="domain" description="Carboxylesterase type B" evidence="4">
    <location>
        <begin position="38"/>
        <end position="523"/>
    </location>
</feature>
<evidence type="ECO:0000259" key="4">
    <source>
        <dbReference type="Pfam" id="PF00135"/>
    </source>
</evidence>
<accession>A0A6N4V7I2</accession>
<evidence type="ECO:0000256" key="1">
    <source>
        <dbReference type="ARBA" id="ARBA00005964"/>
    </source>
</evidence>
<dbReference type="PANTHER" id="PTHR11559">
    <property type="entry name" value="CARBOXYLESTERASE"/>
    <property type="match status" value="1"/>
</dbReference>